<evidence type="ECO:0000256" key="1">
    <source>
        <dbReference type="ARBA" id="ARBA00022491"/>
    </source>
</evidence>
<dbReference type="GO" id="GO:0003677">
    <property type="term" value="F:DNA binding"/>
    <property type="evidence" value="ECO:0007669"/>
    <property type="project" value="UniProtKB-KW"/>
</dbReference>
<dbReference type="AlphaFoldDB" id="A0A381PRL2"/>
<proteinExistence type="inferred from homology"/>
<feature type="region of interest" description="Disordered" evidence="7">
    <location>
        <begin position="153"/>
        <end position="204"/>
    </location>
</feature>
<keyword evidence="4" id="KW-0805">Transcription regulation</keyword>
<keyword evidence="3" id="KW-0067">ATP-binding</keyword>
<accession>A0A381PRL2</accession>
<dbReference type="PANTHER" id="PTHR30455:SF2">
    <property type="entry name" value="TRANSCRIPTIONAL REPRESSOR NRDR"/>
    <property type="match status" value="1"/>
</dbReference>
<evidence type="ECO:0000256" key="6">
    <source>
        <dbReference type="ARBA" id="ARBA00023163"/>
    </source>
</evidence>
<dbReference type="HAMAP" id="MF_00440">
    <property type="entry name" value="NrdR"/>
    <property type="match status" value="1"/>
</dbReference>
<evidence type="ECO:0000313" key="9">
    <source>
        <dbReference type="EMBL" id="SUZ69128.1"/>
    </source>
</evidence>
<dbReference type="PANTHER" id="PTHR30455">
    <property type="entry name" value="TRANSCRIPTIONAL REPRESSOR NRDR"/>
    <property type="match status" value="1"/>
</dbReference>
<dbReference type="EMBL" id="UINC01001052">
    <property type="protein sequence ID" value="SUZ69128.1"/>
    <property type="molecule type" value="Genomic_DNA"/>
</dbReference>
<gene>
    <name evidence="9" type="ORF">METZ01_LOCUS21982</name>
</gene>
<sequence length="204" mass="23546">MHCPFCGHPHSKVTDSRVVESGIRRRRECQSCDLRFTTYERVQAAPLMVSKQDNRREEFNREKLISGIRKACTKRPVASRTVDKMVEDIEAELQHMGTGEVSTTVLGTMVMERLRDLDRVAYIRYASVYRSFQDIESFEEVVRDLRDESQLPLLDMPPALPKKGRRRSIGPEVEFRPAREKRTAKKNQGGLRNGSPQPELIDQE</sequence>
<name>A0A381PRL2_9ZZZZ</name>
<reference evidence="9" key="1">
    <citation type="submission" date="2018-05" db="EMBL/GenBank/DDBJ databases">
        <authorList>
            <person name="Lanie J.A."/>
            <person name="Ng W.-L."/>
            <person name="Kazmierczak K.M."/>
            <person name="Andrzejewski T.M."/>
            <person name="Davidsen T.M."/>
            <person name="Wayne K.J."/>
            <person name="Tettelin H."/>
            <person name="Glass J.I."/>
            <person name="Rusch D."/>
            <person name="Podicherti R."/>
            <person name="Tsui H.-C.T."/>
            <person name="Winkler M.E."/>
        </authorList>
    </citation>
    <scope>NUCLEOTIDE SEQUENCE</scope>
</reference>
<dbReference type="NCBIfam" id="TIGR00244">
    <property type="entry name" value="transcriptional regulator NrdR"/>
    <property type="match status" value="1"/>
</dbReference>
<keyword evidence="6" id="KW-0804">Transcription</keyword>
<keyword evidence="5" id="KW-0238">DNA-binding</keyword>
<dbReference type="GO" id="GO:0005524">
    <property type="term" value="F:ATP binding"/>
    <property type="evidence" value="ECO:0007669"/>
    <property type="project" value="UniProtKB-KW"/>
</dbReference>
<dbReference type="Pfam" id="PF03477">
    <property type="entry name" value="ATP-cone"/>
    <property type="match status" value="1"/>
</dbReference>
<evidence type="ECO:0000256" key="5">
    <source>
        <dbReference type="ARBA" id="ARBA00023125"/>
    </source>
</evidence>
<dbReference type="GO" id="GO:0008270">
    <property type="term" value="F:zinc ion binding"/>
    <property type="evidence" value="ECO:0007669"/>
    <property type="project" value="InterPro"/>
</dbReference>
<evidence type="ECO:0000259" key="8">
    <source>
        <dbReference type="PROSITE" id="PS51161"/>
    </source>
</evidence>
<evidence type="ECO:0000256" key="7">
    <source>
        <dbReference type="SAM" id="MobiDB-lite"/>
    </source>
</evidence>
<evidence type="ECO:0000256" key="4">
    <source>
        <dbReference type="ARBA" id="ARBA00023015"/>
    </source>
</evidence>
<dbReference type="InterPro" id="IPR055173">
    <property type="entry name" value="NrdR-like_N"/>
</dbReference>
<keyword evidence="1" id="KW-0678">Repressor</keyword>
<organism evidence="9">
    <name type="scientific">marine metagenome</name>
    <dbReference type="NCBI Taxonomy" id="408172"/>
    <lineage>
        <taxon>unclassified sequences</taxon>
        <taxon>metagenomes</taxon>
        <taxon>ecological metagenomes</taxon>
    </lineage>
</organism>
<dbReference type="Pfam" id="PF22811">
    <property type="entry name" value="Zn_ribbon_NrdR"/>
    <property type="match status" value="1"/>
</dbReference>
<dbReference type="InterPro" id="IPR003796">
    <property type="entry name" value="RNR_NrdR-like"/>
</dbReference>
<feature type="domain" description="ATP-cone" evidence="8">
    <location>
        <begin position="47"/>
        <end position="137"/>
    </location>
</feature>
<protein>
    <recommendedName>
        <fullName evidence="8">ATP-cone domain-containing protein</fullName>
    </recommendedName>
</protein>
<evidence type="ECO:0000256" key="3">
    <source>
        <dbReference type="ARBA" id="ARBA00022840"/>
    </source>
</evidence>
<dbReference type="InterPro" id="IPR005144">
    <property type="entry name" value="ATP-cone_dom"/>
</dbReference>
<dbReference type="GO" id="GO:0045892">
    <property type="term" value="P:negative regulation of DNA-templated transcription"/>
    <property type="evidence" value="ECO:0007669"/>
    <property type="project" value="InterPro"/>
</dbReference>
<keyword evidence="2" id="KW-0547">Nucleotide-binding</keyword>
<dbReference type="PROSITE" id="PS51161">
    <property type="entry name" value="ATP_CONE"/>
    <property type="match status" value="1"/>
</dbReference>
<evidence type="ECO:0000256" key="2">
    <source>
        <dbReference type="ARBA" id="ARBA00022741"/>
    </source>
</evidence>